<keyword evidence="3 6" id="KW-0805">Transcription regulation</keyword>
<feature type="domain" description="OVATE" evidence="7">
    <location>
        <begin position="155"/>
        <end position="214"/>
    </location>
</feature>
<gene>
    <name evidence="8" type="ORF">SELMODRAFT_407613</name>
</gene>
<reference evidence="8 9" key="1">
    <citation type="journal article" date="2011" name="Science">
        <title>The Selaginella genome identifies genetic changes associated with the evolution of vascular plants.</title>
        <authorList>
            <person name="Banks J.A."/>
            <person name="Nishiyama T."/>
            <person name="Hasebe M."/>
            <person name="Bowman J.L."/>
            <person name="Gribskov M."/>
            <person name="dePamphilis C."/>
            <person name="Albert V.A."/>
            <person name="Aono N."/>
            <person name="Aoyama T."/>
            <person name="Ambrose B.A."/>
            <person name="Ashton N.W."/>
            <person name="Axtell M.J."/>
            <person name="Barker E."/>
            <person name="Barker M.S."/>
            <person name="Bennetzen J.L."/>
            <person name="Bonawitz N.D."/>
            <person name="Chapple C."/>
            <person name="Cheng C."/>
            <person name="Correa L.G."/>
            <person name="Dacre M."/>
            <person name="DeBarry J."/>
            <person name="Dreyer I."/>
            <person name="Elias M."/>
            <person name="Engstrom E.M."/>
            <person name="Estelle M."/>
            <person name="Feng L."/>
            <person name="Finet C."/>
            <person name="Floyd S.K."/>
            <person name="Frommer W.B."/>
            <person name="Fujita T."/>
            <person name="Gramzow L."/>
            <person name="Gutensohn M."/>
            <person name="Harholt J."/>
            <person name="Hattori M."/>
            <person name="Heyl A."/>
            <person name="Hirai T."/>
            <person name="Hiwatashi Y."/>
            <person name="Ishikawa M."/>
            <person name="Iwata M."/>
            <person name="Karol K.G."/>
            <person name="Koehler B."/>
            <person name="Kolukisaoglu U."/>
            <person name="Kubo M."/>
            <person name="Kurata T."/>
            <person name="Lalonde S."/>
            <person name="Li K."/>
            <person name="Li Y."/>
            <person name="Litt A."/>
            <person name="Lyons E."/>
            <person name="Manning G."/>
            <person name="Maruyama T."/>
            <person name="Michael T.P."/>
            <person name="Mikami K."/>
            <person name="Miyazaki S."/>
            <person name="Morinaga S."/>
            <person name="Murata T."/>
            <person name="Mueller-Roeber B."/>
            <person name="Nelson D.R."/>
            <person name="Obara M."/>
            <person name="Oguri Y."/>
            <person name="Olmstead R.G."/>
            <person name="Onodera N."/>
            <person name="Petersen B.L."/>
            <person name="Pils B."/>
            <person name="Prigge M."/>
            <person name="Rensing S.A."/>
            <person name="Riano-Pachon D.M."/>
            <person name="Roberts A.W."/>
            <person name="Sato Y."/>
            <person name="Scheller H.V."/>
            <person name="Schulz B."/>
            <person name="Schulz C."/>
            <person name="Shakirov E.V."/>
            <person name="Shibagaki N."/>
            <person name="Shinohara N."/>
            <person name="Shippen D.E."/>
            <person name="Soerensen I."/>
            <person name="Sotooka R."/>
            <person name="Sugimoto N."/>
            <person name="Sugita M."/>
            <person name="Sumikawa N."/>
            <person name="Tanurdzic M."/>
            <person name="Theissen G."/>
            <person name="Ulvskov P."/>
            <person name="Wakazuki S."/>
            <person name="Weng J.K."/>
            <person name="Willats W.W."/>
            <person name="Wipf D."/>
            <person name="Wolf P.G."/>
            <person name="Yang L."/>
            <person name="Zimmer A.D."/>
            <person name="Zhu Q."/>
            <person name="Mitros T."/>
            <person name="Hellsten U."/>
            <person name="Loque D."/>
            <person name="Otillar R."/>
            <person name="Salamov A."/>
            <person name="Schmutz J."/>
            <person name="Shapiro H."/>
            <person name="Lindquist E."/>
            <person name="Lucas S."/>
            <person name="Rokhsar D."/>
            <person name="Grigoriev I.V."/>
        </authorList>
    </citation>
    <scope>NUCLEOTIDE SEQUENCE [LARGE SCALE GENOMIC DNA]</scope>
</reference>
<dbReference type="HOGENOM" id="CLU_1221465_0_0_1"/>
<accession>D8R663</accession>
<dbReference type="GO" id="GO:0045892">
    <property type="term" value="P:negative regulation of DNA-templated transcription"/>
    <property type="evidence" value="ECO:0007669"/>
    <property type="project" value="UniProtKB-UniRule"/>
</dbReference>
<dbReference type="KEGG" id="smo:SELMODRAFT_407613"/>
<proteinExistence type="predicted"/>
<protein>
    <recommendedName>
        <fullName evidence="6">Transcription repressor</fullName>
    </recommendedName>
    <alternativeName>
        <fullName evidence="6">Ovate family protein</fullName>
    </alternativeName>
</protein>
<dbReference type="AlphaFoldDB" id="D8R663"/>
<dbReference type="Proteomes" id="UP000001514">
    <property type="component" value="Unassembled WGS sequence"/>
</dbReference>
<comment type="subcellular location">
    <subcellularLocation>
        <location evidence="1 6">Nucleus</location>
    </subcellularLocation>
</comment>
<name>D8R663_SELML</name>
<dbReference type="Gramene" id="EFJ32265">
    <property type="protein sequence ID" value="EFJ32265"/>
    <property type="gene ID" value="SELMODRAFT_407613"/>
</dbReference>
<comment type="function">
    <text evidence="6">Transcriptional repressor that regulates multiple aspects of plant growth and development.</text>
</comment>
<evidence type="ECO:0000256" key="5">
    <source>
        <dbReference type="ARBA" id="ARBA00023242"/>
    </source>
</evidence>
<keyword evidence="9" id="KW-1185">Reference proteome</keyword>
<dbReference type="Pfam" id="PF04844">
    <property type="entry name" value="Ovate"/>
    <property type="match status" value="1"/>
</dbReference>
<evidence type="ECO:0000256" key="1">
    <source>
        <dbReference type="ARBA" id="ARBA00004123"/>
    </source>
</evidence>
<dbReference type="eggNOG" id="ENOG502S54X">
    <property type="taxonomic scope" value="Eukaryota"/>
</dbReference>
<evidence type="ECO:0000256" key="4">
    <source>
        <dbReference type="ARBA" id="ARBA00023163"/>
    </source>
</evidence>
<dbReference type="InterPro" id="IPR038933">
    <property type="entry name" value="Ovate"/>
</dbReference>
<keyword evidence="5 6" id="KW-0539">Nucleus</keyword>
<keyword evidence="2 6" id="KW-0678">Repressor</keyword>
<dbReference type="EMBL" id="GL377572">
    <property type="protein sequence ID" value="EFJ32265.1"/>
    <property type="molecule type" value="Genomic_DNA"/>
</dbReference>
<evidence type="ECO:0000313" key="9">
    <source>
        <dbReference type="Proteomes" id="UP000001514"/>
    </source>
</evidence>
<evidence type="ECO:0000259" key="7">
    <source>
        <dbReference type="PROSITE" id="PS51754"/>
    </source>
</evidence>
<dbReference type="NCBIfam" id="TIGR01568">
    <property type="entry name" value="A_thal_3678"/>
    <property type="match status" value="1"/>
</dbReference>
<evidence type="ECO:0000256" key="3">
    <source>
        <dbReference type="ARBA" id="ARBA00023015"/>
    </source>
</evidence>
<dbReference type="InParanoid" id="D8R663"/>
<evidence type="ECO:0000256" key="6">
    <source>
        <dbReference type="RuleBase" id="RU367028"/>
    </source>
</evidence>
<evidence type="ECO:0000313" key="8">
    <source>
        <dbReference type="EMBL" id="EFJ32265.1"/>
    </source>
</evidence>
<dbReference type="PANTHER" id="PTHR33057">
    <property type="entry name" value="TRANSCRIPTION REPRESSOR OFP7-RELATED"/>
    <property type="match status" value="1"/>
</dbReference>
<organism evidence="9">
    <name type="scientific">Selaginella moellendorffii</name>
    <name type="common">Spikemoss</name>
    <dbReference type="NCBI Taxonomy" id="88036"/>
    <lineage>
        <taxon>Eukaryota</taxon>
        <taxon>Viridiplantae</taxon>
        <taxon>Streptophyta</taxon>
        <taxon>Embryophyta</taxon>
        <taxon>Tracheophyta</taxon>
        <taxon>Lycopodiopsida</taxon>
        <taxon>Selaginellales</taxon>
        <taxon>Selaginellaceae</taxon>
        <taxon>Selaginella</taxon>
    </lineage>
</organism>
<dbReference type="PROSITE" id="PS51754">
    <property type="entry name" value="OVATE"/>
    <property type="match status" value="1"/>
</dbReference>
<keyword evidence="4 6" id="KW-0804">Transcription</keyword>
<dbReference type="OrthoDB" id="1928390at2759"/>
<sequence>MDQPGEKLSAKTGESLDAKKIEEQLARATVPIEARIADVEKMWDLEFSSMSSYGSRDLDVCALKSRLEISGFDCCDATTIAPSAGIESSCSEIEQGDPEIAHWDQESGQACTKKEEDHTKDEYLAKITRQRRRNHSLSAALPPDLRGPASNAIPLVMESCDPYNDFRVSMEQMVRENGIFEWPELQELLYCYIALNSPDQHESIKLAFADLVAELHLEDDDFFFDCL</sequence>
<dbReference type="GO" id="GO:0005634">
    <property type="term" value="C:nucleus"/>
    <property type="evidence" value="ECO:0007669"/>
    <property type="project" value="UniProtKB-SubCell"/>
</dbReference>
<dbReference type="PANTHER" id="PTHR33057:SF70">
    <property type="entry name" value="TRANSCRIPTION REPRESSOR-RELATED"/>
    <property type="match status" value="1"/>
</dbReference>
<evidence type="ECO:0000256" key="2">
    <source>
        <dbReference type="ARBA" id="ARBA00022491"/>
    </source>
</evidence>
<dbReference type="InterPro" id="IPR006458">
    <property type="entry name" value="Ovate_C"/>
</dbReference>